<dbReference type="InterPro" id="IPR027417">
    <property type="entry name" value="P-loop_NTPase"/>
</dbReference>
<dbReference type="GO" id="GO:0016887">
    <property type="term" value="F:ATP hydrolysis activity"/>
    <property type="evidence" value="ECO:0007669"/>
    <property type="project" value="TreeGrafter"/>
</dbReference>
<keyword evidence="7" id="KW-0175">Coiled coil</keyword>
<dbReference type="GO" id="GO:0005871">
    <property type="term" value="C:kinesin complex"/>
    <property type="evidence" value="ECO:0007669"/>
    <property type="project" value="TreeGrafter"/>
</dbReference>
<evidence type="ECO:0000256" key="6">
    <source>
        <dbReference type="RuleBase" id="RU000394"/>
    </source>
</evidence>
<keyword evidence="2 5" id="KW-0547">Nucleotide-binding</keyword>
<dbReference type="OrthoDB" id="2403182at2759"/>
<dbReference type="InterPro" id="IPR038105">
    <property type="entry name" value="Kif23_Arf-bd_sf"/>
</dbReference>
<dbReference type="SUPFAM" id="SSF52540">
    <property type="entry name" value="P-loop containing nucleoside triphosphate hydrolases"/>
    <property type="match status" value="1"/>
</dbReference>
<dbReference type="Gene3D" id="3.40.850.10">
    <property type="entry name" value="Kinesin motor domain"/>
    <property type="match status" value="1"/>
</dbReference>
<keyword evidence="3 5" id="KW-0067">ATP-binding</keyword>
<dbReference type="SMART" id="SM00129">
    <property type="entry name" value="KISc"/>
    <property type="match status" value="1"/>
</dbReference>
<feature type="compositionally biased region" description="Low complexity" evidence="8">
    <location>
        <begin position="661"/>
        <end position="672"/>
    </location>
</feature>
<gene>
    <name evidence="10" type="ORF">PSYICH_LOCUS9175</name>
</gene>
<evidence type="ECO:0000313" key="11">
    <source>
        <dbReference type="Proteomes" id="UP001153636"/>
    </source>
</evidence>
<evidence type="ECO:0000256" key="7">
    <source>
        <dbReference type="SAM" id="Coils"/>
    </source>
</evidence>
<dbReference type="PANTHER" id="PTHR24115:SF600">
    <property type="entry name" value="KINESIN-LIKE PROTEIN KIF23"/>
    <property type="match status" value="1"/>
</dbReference>
<dbReference type="GO" id="GO:0005524">
    <property type="term" value="F:ATP binding"/>
    <property type="evidence" value="ECO:0007669"/>
    <property type="project" value="UniProtKB-UniRule"/>
</dbReference>
<dbReference type="GO" id="GO:0005874">
    <property type="term" value="C:microtubule"/>
    <property type="evidence" value="ECO:0007669"/>
    <property type="project" value="UniProtKB-KW"/>
</dbReference>
<dbReference type="InterPro" id="IPR019821">
    <property type="entry name" value="Kinesin_motor_CS"/>
</dbReference>
<dbReference type="GO" id="GO:0007018">
    <property type="term" value="P:microtubule-based movement"/>
    <property type="evidence" value="ECO:0007669"/>
    <property type="project" value="InterPro"/>
</dbReference>
<dbReference type="InterPro" id="IPR027640">
    <property type="entry name" value="Kinesin-like_fam"/>
</dbReference>
<evidence type="ECO:0000256" key="3">
    <source>
        <dbReference type="ARBA" id="ARBA00022840"/>
    </source>
</evidence>
<dbReference type="GO" id="GO:0003777">
    <property type="term" value="F:microtubule motor activity"/>
    <property type="evidence" value="ECO:0007669"/>
    <property type="project" value="InterPro"/>
</dbReference>
<evidence type="ECO:0000256" key="2">
    <source>
        <dbReference type="ARBA" id="ARBA00022741"/>
    </source>
</evidence>
<keyword evidence="4" id="KW-0963">Cytoplasm</keyword>
<reference evidence="10" key="1">
    <citation type="submission" date="2022-01" db="EMBL/GenBank/DDBJ databases">
        <authorList>
            <person name="King R."/>
        </authorList>
    </citation>
    <scope>NUCLEOTIDE SEQUENCE</scope>
</reference>
<name>A0A9P0CZI8_9CUCU</name>
<dbReference type="GO" id="GO:0008017">
    <property type="term" value="F:microtubule binding"/>
    <property type="evidence" value="ECO:0007669"/>
    <property type="project" value="InterPro"/>
</dbReference>
<evidence type="ECO:0000256" key="4">
    <source>
        <dbReference type="ARBA" id="ARBA00023212"/>
    </source>
</evidence>
<dbReference type="Pfam" id="PF00225">
    <property type="entry name" value="Kinesin"/>
    <property type="match status" value="1"/>
</dbReference>
<accession>A0A9P0CZI8</accession>
<feature type="coiled-coil region" evidence="7">
    <location>
        <begin position="528"/>
        <end position="574"/>
    </location>
</feature>
<dbReference type="InterPro" id="IPR036961">
    <property type="entry name" value="Kinesin_motor_dom_sf"/>
</dbReference>
<dbReference type="FunFam" id="2.60.40.4330:FF:000002">
    <property type="entry name" value="Kinesin-like protein"/>
    <property type="match status" value="1"/>
</dbReference>
<feature type="domain" description="Kinesin motor" evidence="9">
    <location>
        <begin position="32"/>
        <end position="431"/>
    </location>
</feature>
<dbReference type="PRINTS" id="PR00380">
    <property type="entry name" value="KINESINHEAVY"/>
</dbReference>
<evidence type="ECO:0000256" key="1">
    <source>
        <dbReference type="ARBA" id="ARBA00004245"/>
    </source>
</evidence>
<dbReference type="AlphaFoldDB" id="A0A9P0CZI8"/>
<dbReference type="PANTHER" id="PTHR24115">
    <property type="entry name" value="KINESIN-RELATED"/>
    <property type="match status" value="1"/>
</dbReference>
<dbReference type="InterPro" id="IPR001752">
    <property type="entry name" value="Kinesin_motor_dom"/>
</dbReference>
<dbReference type="GO" id="GO:0051256">
    <property type="term" value="P:mitotic spindle midzone assembly"/>
    <property type="evidence" value="ECO:0007669"/>
    <property type="project" value="TreeGrafter"/>
</dbReference>
<dbReference type="PROSITE" id="PS00411">
    <property type="entry name" value="KINESIN_MOTOR_1"/>
    <property type="match status" value="1"/>
</dbReference>
<keyword evidence="5 6" id="KW-0505">Motor protein</keyword>
<dbReference type="Pfam" id="PF16540">
    <property type="entry name" value="MKLP1_Arf_bdg"/>
    <property type="match status" value="1"/>
</dbReference>
<proteinExistence type="inferred from homology"/>
<organism evidence="10 11">
    <name type="scientific">Psylliodes chrysocephalus</name>
    <dbReference type="NCBI Taxonomy" id="3402493"/>
    <lineage>
        <taxon>Eukaryota</taxon>
        <taxon>Metazoa</taxon>
        <taxon>Ecdysozoa</taxon>
        <taxon>Arthropoda</taxon>
        <taxon>Hexapoda</taxon>
        <taxon>Insecta</taxon>
        <taxon>Pterygota</taxon>
        <taxon>Neoptera</taxon>
        <taxon>Endopterygota</taxon>
        <taxon>Coleoptera</taxon>
        <taxon>Polyphaga</taxon>
        <taxon>Cucujiformia</taxon>
        <taxon>Chrysomeloidea</taxon>
        <taxon>Chrysomelidae</taxon>
        <taxon>Galerucinae</taxon>
        <taxon>Alticini</taxon>
        <taxon>Psylliodes</taxon>
    </lineage>
</organism>
<protein>
    <recommendedName>
        <fullName evidence="6">Kinesin-like protein</fullName>
    </recommendedName>
</protein>
<feature type="binding site" evidence="5">
    <location>
        <begin position="114"/>
        <end position="121"/>
    </location>
    <ligand>
        <name>ATP</name>
        <dbReference type="ChEBI" id="CHEBI:30616"/>
    </ligand>
</feature>
<dbReference type="Proteomes" id="UP001153636">
    <property type="component" value="Chromosome 3"/>
</dbReference>
<dbReference type="Gene3D" id="2.60.40.4330">
    <property type="entry name" value="Kinesin-like protein Kif23, Arf6-interacting domain"/>
    <property type="match status" value="1"/>
</dbReference>
<evidence type="ECO:0000256" key="5">
    <source>
        <dbReference type="PROSITE-ProRule" id="PRU00283"/>
    </source>
</evidence>
<dbReference type="EMBL" id="OV651815">
    <property type="protein sequence ID" value="CAH1107769.1"/>
    <property type="molecule type" value="Genomic_DNA"/>
</dbReference>
<evidence type="ECO:0000259" key="9">
    <source>
        <dbReference type="PROSITE" id="PS50067"/>
    </source>
</evidence>
<evidence type="ECO:0000256" key="8">
    <source>
        <dbReference type="SAM" id="MobiDB-lite"/>
    </source>
</evidence>
<keyword evidence="11" id="KW-1185">Reference proteome</keyword>
<keyword evidence="6" id="KW-0493">Microtubule</keyword>
<keyword evidence="4" id="KW-0206">Cytoskeleton</keyword>
<dbReference type="InterPro" id="IPR032384">
    <property type="entry name" value="Kif23_Arf-bd"/>
</dbReference>
<sequence>MFSATKFTPTPRKIRREKTVVSSSSSDIDKDPVYVFCRLRPLQENVDSHSCMTLLSPQEICISNESKGIRRDVFYKFKHIFTAYASQTEIFDHIGYPLLTDLLKGKNGLLFAYGVTGSGKTYTLTGDHNNPGLIPMCIDTLFNSIGDLQTPKFIIKSDRMNGFEIQTEEDASMDRLAENRSKNMGNVKKLNREKFFINNGKMIPVFNENNAFAVFISYIEIYNNNVYDLLDESNNGKTLQNKILREDPNCNMYVNGVVEVEVKTAQEAFELFIIGQKRKKMAYTSLNSESSRSHSVFNIRIAQLEKLPVNADGKPIIPEKNLLTVSQLRVVDLAGSERSSRTQNTGARLREASAINNSLMNLRTCLEVLRENQRTKTNKVVPYRDSRLTYLFKNYFEGDGSVQMIVCVNPSVNDLEENLHVMKFAEMTQGVKVLKSEPRCIPISTSKKVISKRNGTPAKINKKTLFSLTPEIPMFKFDFNQRDECKSSIDNLLGVLKHLKSESSTSELDKINKELRKRLVDIDNHRVLDKAENRNLKQLLQREQTKNANFETKINQIETKYGNLSEKYKESQEIIRSLHNTVNEKDLKLNQHLLEKEHIKQKHALANEKKDQELQDKLKKQRGHFTAEIFAKEIKLKKAREALDSEVIVNPENIRESENIPPLSTPKKPSSSDCYKRNGGYTPRRRSKSCDEVWLEHNSIKPVPLGTVLQPSMKKRKSVTKLTKASDVTNPKQSKYCLLAQEQDTDGEIETKLYKGDILPTTGGGAQVIFNDVERLRQQSPTSNGK</sequence>
<comment type="similarity">
    <text evidence="5 6">Belongs to the TRAFAC class myosin-kinesin ATPase superfamily. Kinesin family.</text>
</comment>
<comment type="subcellular location">
    <subcellularLocation>
        <location evidence="1">Cytoplasm</location>
        <location evidence="1">Cytoskeleton</location>
    </subcellularLocation>
</comment>
<dbReference type="GO" id="GO:0005634">
    <property type="term" value="C:nucleus"/>
    <property type="evidence" value="ECO:0007669"/>
    <property type="project" value="TreeGrafter"/>
</dbReference>
<feature type="region of interest" description="Disordered" evidence="8">
    <location>
        <begin position="657"/>
        <end position="687"/>
    </location>
</feature>
<evidence type="ECO:0000313" key="10">
    <source>
        <dbReference type="EMBL" id="CAH1107769.1"/>
    </source>
</evidence>
<dbReference type="PROSITE" id="PS50067">
    <property type="entry name" value="KINESIN_MOTOR_2"/>
    <property type="match status" value="1"/>
</dbReference>